<proteinExistence type="predicted"/>
<evidence type="ECO:0000313" key="2">
    <source>
        <dbReference type="Proteomes" id="UP000225215"/>
    </source>
</evidence>
<sequence>MKTIKQAIVMSLQNAQKNDYNNYKCSTGICTNIYYDLKRNQSQIMPDRTRSFMHMIYGILQKTFVTWPYYSGELGYPIPSTINGSPKECYMAMRKTTKGMYCGEYGRLRRNLSDWVISELQKDS</sequence>
<protein>
    <submittedName>
        <fullName evidence="1">Uncharacterized protein</fullName>
    </submittedName>
</protein>
<organism evidence="1 2">
    <name type="scientific">Aeromonas phage 65.2</name>
    <dbReference type="NCBI Taxonomy" id="1932896"/>
    <lineage>
        <taxon>Viruses</taxon>
        <taxon>Duplodnaviria</taxon>
        <taxon>Heunggongvirae</taxon>
        <taxon>Uroviricota</taxon>
        <taxon>Caudoviricetes</taxon>
        <taxon>Pantevenvirales</taxon>
        <taxon>Straboviridae</taxon>
        <taxon>Emmerichvirinae</taxon>
        <taxon>Ishigurovirus</taxon>
        <taxon>Ishigurovirus osborne</taxon>
    </lineage>
</organism>
<accession>A0A219YDE9</accession>
<evidence type="ECO:0000313" key="1">
    <source>
        <dbReference type="EMBL" id="APU01743.1"/>
    </source>
</evidence>
<dbReference type="Proteomes" id="UP000225215">
    <property type="component" value="Segment"/>
</dbReference>
<name>A0A219YDE9_9CAUD</name>
<reference evidence="1 2" key="1">
    <citation type="journal article" date="2017" name="Sci. Rep.">
        <title>Characterization and diversity of phages infecting Aeromonas salmonicida subsp. salmonicida.</title>
        <authorList>
            <person name="Vincent A.T."/>
            <person name="Paquet V.E."/>
            <person name="Bernatchez A."/>
            <person name="Tremblay D.M."/>
            <person name="Moineau S."/>
            <person name="Charette S.J."/>
        </authorList>
    </citation>
    <scope>NUCLEOTIDE SEQUENCE [LARGE SCALE GENOMIC DNA]</scope>
</reference>
<dbReference type="EMBL" id="KY290955">
    <property type="protein sequence ID" value="APU01743.1"/>
    <property type="molecule type" value="Genomic_DNA"/>
</dbReference>